<dbReference type="AlphaFoldDB" id="A0A0F6AB32"/>
<evidence type="ECO:0000313" key="4">
    <source>
        <dbReference type="Proteomes" id="UP000033434"/>
    </source>
</evidence>
<accession>A0A0F6AB32</accession>
<dbReference type="EMBL" id="AUXW01000148">
    <property type="protein sequence ID" value="KKE83375.1"/>
    <property type="molecule type" value="Genomic_DNA"/>
</dbReference>
<name>A0A0F6AB32_9GAMM</name>
<proteinExistence type="predicted"/>
<dbReference type="RefSeq" id="WP_052960983.1">
    <property type="nucleotide sequence ID" value="NZ_AUXW01000148.1"/>
</dbReference>
<dbReference type="PROSITE" id="PS51257">
    <property type="entry name" value="PROKAR_LIPOPROTEIN"/>
    <property type="match status" value="1"/>
</dbReference>
<evidence type="ECO:0000313" key="3">
    <source>
        <dbReference type="EMBL" id="KKE83375.1"/>
    </source>
</evidence>
<evidence type="ECO:0000256" key="1">
    <source>
        <dbReference type="SAM" id="MobiDB-lite"/>
    </source>
</evidence>
<feature type="compositionally biased region" description="Polar residues" evidence="1">
    <location>
        <begin position="160"/>
        <end position="170"/>
    </location>
</feature>
<dbReference type="PATRIC" id="fig|1129367.4.peg.2758"/>
<sequence>MKTIKTISVLSLLAACFQASANEAPNFSFPGDWLGEYPKMVYFTPAYNAGYWNTGNNHQFYNNCYNYAANRTSPTNAKSQPGFASGHLGFRSDNGRSCYGVIQGAKSDGFVEVPRSQWASKKADTTGDKTLMALVLAPQRDYHWYRRDSQGKWSHKPGSTAATNLDNSGNIIHDPQSANRGIYDTFCGYFEGQSQYLMHRPEIFITQNRGNIRVTGVVPSRSSLSDNIQSLDQPQSTVTLLKYSGRENPSLPISQLNDYLKHRLSEVAALQNTSIIRKEVSLAGEPLLPGKLGYSGILINDTEGVYFKPGDKVLISNEQIKILSKLNTQTNSHITSTQGSDKTSGFTKSSLLDISLEQDLKDFIETK</sequence>
<comment type="caution">
    <text evidence="3">The sequence shown here is derived from an EMBL/GenBank/DDBJ whole genome shotgun (WGS) entry which is preliminary data.</text>
</comment>
<keyword evidence="2" id="KW-0732">Signal</keyword>
<protein>
    <submittedName>
        <fullName evidence="3">Uncharacterized protein</fullName>
    </submittedName>
</protein>
<dbReference type="Proteomes" id="UP000033434">
    <property type="component" value="Unassembled WGS sequence"/>
</dbReference>
<feature type="chain" id="PRO_5002499412" evidence="2">
    <location>
        <begin position="22"/>
        <end position="367"/>
    </location>
</feature>
<feature type="region of interest" description="Disordered" evidence="1">
    <location>
        <begin position="149"/>
        <end position="171"/>
    </location>
</feature>
<gene>
    <name evidence="3" type="ORF">N479_14630</name>
</gene>
<organism evidence="3 4">
    <name type="scientific">Pseudoalteromonas luteoviolacea S4054</name>
    <dbReference type="NCBI Taxonomy" id="1129367"/>
    <lineage>
        <taxon>Bacteria</taxon>
        <taxon>Pseudomonadati</taxon>
        <taxon>Pseudomonadota</taxon>
        <taxon>Gammaproteobacteria</taxon>
        <taxon>Alteromonadales</taxon>
        <taxon>Pseudoalteromonadaceae</taxon>
        <taxon>Pseudoalteromonas</taxon>
    </lineage>
</organism>
<feature type="signal peptide" evidence="2">
    <location>
        <begin position="1"/>
        <end position="21"/>
    </location>
</feature>
<evidence type="ECO:0000256" key="2">
    <source>
        <dbReference type="SAM" id="SignalP"/>
    </source>
</evidence>
<reference evidence="3 4" key="1">
    <citation type="journal article" date="2015" name="BMC Genomics">
        <title>Genome mining reveals unlocked bioactive potential of marine Gram-negative bacteria.</title>
        <authorList>
            <person name="Machado H."/>
            <person name="Sonnenschein E.C."/>
            <person name="Melchiorsen J."/>
            <person name="Gram L."/>
        </authorList>
    </citation>
    <scope>NUCLEOTIDE SEQUENCE [LARGE SCALE GENOMIC DNA]</scope>
    <source>
        <strain evidence="3 4">S4054</strain>
    </source>
</reference>